<keyword evidence="2" id="KW-1185">Reference proteome</keyword>
<dbReference type="EMBL" id="UYRS01021291">
    <property type="protein sequence ID" value="VDK50090.1"/>
    <property type="molecule type" value="Genomic_DNA"/>
</dbReference>
<protein>
    <submittedName>
        <fullName evidence="3">S1 motif domain-containing protein</fullName>
    </submittedName>
</protein>
<sequence length="76" mass="8785">MNCKRSVHFASSSVWLLHLCPRLKRFTFGFFSRDLSRVEEKLFNDHFVGQVSMDIVVELQEGAIIRVADVMLLKAD</sequence>
<reference evidence="3" key="1">
    <citation type="submission" date="2017-02" db="UniProtKB">
        <authorList>
            <consortium name="WormBaseParasite"/>
        </authorList>
    </citation>
    <scope>IDENTIFICATION</scope>
</reference>
<evidence type="ECO:0000313" key="3">
    <source>
        <dbReference type="WBParaSite" id="TASK_0001023101-mRNA-1"/>
    </source>
</evidence>
<organism evidence="3">
    <name type="scientific">Taenia asiatica</name>
    <name type="common">Asian tapeworm</name>
    <dbReference type="NCBI Taxonomy" id="60517"/>
    <lineage>
        <taxon>Eukaryota</taxon>
        <taxon>Metazoa</taxon>
        <taxon>Spiralia</taxon>
        <taxon>Lophotrochozoa</taxon>
        <taxon>Platyhelminthes</taxon>
        <taxon>Cestoda</taxon>
        <taxon>Eucestoda</taxon>
        <taxon>Cyclophyllidea</taxon>
        <taxon>Taeniidae</taxon>
        <taxon>Taenia</taxon>
    </lineage>
</organism>
<evidence type="ECO:0000313" key="2">
    <source>
        <dbReference type="Proteomes" id="UP000282613"/>
    </source>
</evidence>
<accession>A0A0R3WH88</accession>
<gene>
    <name evidence="1" type="ORF">TASK_LOCUS10232</name>
</gene>
<proteinExistence type="predicted"/>
<reference evidence="1 2" key="2">
    <citation type="submission" date="2018-11" db="EMBL/GenBank/DDBJ databases">
        <authorList>
            <consortium name="Pathogen Informatics"/>
        </authorList>
    </citation>
    <scope>NUCLEOTIDE SEQUENCE [LARGE SCALE GENOMIC DNA]</scope>
</reference>
<dbReference type="WBParaSite" id="TASK_0001023101-mRNA-1">
    <property type="protein sequence ID" value="TASK_0001023101-mRNA-1"/>
    <property type="gene ID" value="TASK_0001023101"/>
</dbReference>
<name>A0A0R3WH88_TAEAS</name>
<dbReference type="AlphaFoldDB" id="A0A0R3WH88"/>
<dbReference type="Proteomes" id="UP000282613">
    <property type="component" value="Unassembled WGS sequence"/>
</dbReference>
<evidence type="ECO:0000313" key="1">
    <source>
        <dbReference type="EMBL" id="VDK50090.1"/>
    </source>
</evidence>